<dbReference type="GO" id="GO:0009279">
    <property type="term" value="C:cell outer membrane"/>
    <property type="evidence" value="ECO:0007669"/>
    <property type="project" value="UniProtKB-SubCell"/>
</dbReference>
<dbReference type="AlphaFoldDB" id="A0A2T0X8I8"/>
<dbReference type="GO" id="GO:0015483">
    <property type="term" value="F:long-chain fatty acid transporting porin activity"/>
    <property type="evidence" value="ECO:0007669"/>
    <property type="project" value="TreeGrafter"/>
</dbReference>
<comment type="similarity">
    <text evidence="2">Belongs to the OmpP1/FadL family.</text>
</comment>
<dbReference type="InterPro" id="IPR005017">
    <property type="entry name" value="OMPP1/FadL/TodX"/>
</dbReference>
<evidence type="ECO:0000256" key="1">
    <source>
        <dbReference type="ARBA" id="ARBA00004571"/>
    </source>
</evidence>
<gene>
    <name evidence="9" type="ORF">BCF33_0798</name>
</gene>
<comment type="subcellular location">
    <subcellularLocation>
        <location evidence="1">Cell outer membrane</location>
        <topology evidence="1">Multi-pass membrane protein</topology>
    </subcellularLocation>
</comment>
<dbReference type="Gene3D" id="2.40.160.60">
    <property type="entry name" value="Outer membrane protein transport protein (OMPP1/FadL/TodX)"/>
    <property type="match status" value="1"/>
</dbReference>
<evidence type="ECO:0000313" key="9">
    <source>
        <dbReference type="EMBL" id="PRY95184.1"/>
    </source>
</evidence>
<keyword evidence="5 8" id="KW-0732">Signal</keyword>
<feature type="signal peptide" evidence="8">
    <location>
        <begin position="1"/>
        <end position="20"/>
    </location>
</feature>
<dbReference type="OrthoDB" id="6679728at2"/>
<evidence type="ECO:0000256" key="4">
    <source>
        <dbReference type="ARBA" id="ARBA00022692"/>
    </source>
</evidence>
<keyword evidence="7" id="KW-0998">Cell outer membrane</keyword>
<keyword evidence="3" id="KW-1134">Transmembrane beta strand</keyword>
<protein>
    <submittedName>
        <fullName evidence="9">Long-subunit fatty acid transport protein</fullName>
    </submittedName>
</protein>
<evidence type="ECO:0000256" key="8">
    <source>
        <dbReference type="SAM" id="SignalP"/>
    </source>
</evidence>
<organism evidence="9 10">
    <name type="scientific">Hasllibacter halocynthiae</name>
    <dbReference type="NCBI Taxonomy" id="595589"/>
    <lineage>
        <taxon>Bacteria</taxon>
        <taxon>Pseudomonadati</taxon>
        <taxon>Pseudomonadota</taxon>
        <taxon>Alphaproteobacteria</taxon>
        <taxon>Rhodobacterales</taxon>
        <taxon>Roseobacteraceae</taxon>
        <taxon>Hasllibacter</taxon>
    </lineage>
</organism>
<keyword evidence="6" id="KW-0472">Membrane</keyword>
<keyword evidence="10" id="KW-1185">Reference proteome</keyword>
<comment type="caution">
    <text evidence="9">The sequence shown here is derived from an EMBL/GenBank/DDBJ whole genome shotgun (WGS) entry which is preliminary data.</text>
</comment>
<dbReference type="SUPFAM" id="SSF56935">
    <property type="entry name" value="Porins"/>
    <property type="match status" value="1"/>
</dbReference>
<keyword evidence="4" id="KW-0812">Transmembrane</keyword>
<name>A0A2T0X8I8_9RHOB</name>
<feature type="chain" id="PRO_5015640628" evidence="8">
    <location>
        <begin position="21"/>
        <end position="401"/>
    </location>
</feature>
<evidence type="ECO:0000313" key="10">
    <source>
        <dbReference type="Proteomes" id="UP000238801"/>
    </source>
</evidence>
<evidence type="ECO:0000256" key="3">
    <source>
        <dbReference type="ARBA" id="ARBA00022452"/>
    </source>
</evidence>
<dbReference type="PANTHER" id="PTHR35093">
    <property type="entry name" value="OUTER MEMBRANE PROTEIN NMB0088-RELATED"/>
    <property type="match status" value="1"/>
</dbReference>
<sequence length="401" mass="41797">MNRFLTTTALIAAAATGASAAGLDRSNQPLGILFEDGEEVELTFGFVAPSIDGTDFSGRRYEDVGESYTQLGFGYVKPLTDRVSYAVIVDEPFGANVDYGTGEGGATAPEVQFDPTFPGGGGLPPGIAPTGRAVGILDDTYVEVNSVALSIVPRYEFGNGFSVHGGLRIQRVGGAIEIPNGTGTTAFNTPRLQFDDDIGFGYLIGGAYERPDIALRLAVTYFSEIDHEFDTSGGFAGSSGTTETTTPDAINVDFQTGIAPDTLLTASFRYSDWDEFVLDPYNDADAGVFPGAPGGIPDVAGIEDGRRFTLGVARRFTEAFAASATLIYEPDGGSNVSVLGPSDGVIGLTLGGAYTRENLTIGGGINYSKLGDAIGTAGGNEVALFEDNHAIGAGVRVLYEF</sequence>
<evidence type="ECO:0000256" key="5">
    <source>
        <dbReference type="ARBA" id="ARBA00022729"/>
    </source>
</evidence>
<accession>A0A2T0X8I8</accession>
<dbReference type="Proteomes" id="UP000238801">
    <property type="component" value="Unassembled WGS sequence"/>
</dbReference>
<evidence type="ECO:0000256" key="7">
    <source>
        <dbReference type="ARBA" id="ARBA00023237"/>
    </source>
</evidence>
<evidence type="ECO:0000256" key="2">
    <source>
        <dbReference type="ARBA" id="ARBA00008163"/>
    </source>
</evidence>
<reference evidence="9 10" key="1">
    <citation type="submission" date="2018-03" db="EMBL/GenBank/DDBJ databases">
        <title>Genomic Encyclopedia of Archaeal and Bacterial Type Strains, Phase II (KMG-II): from individual species to whole genera.</title>
        <authorList>
            <person name="Goeker M."/>
        </authorList>
    </citation>
    <scope>NUCLEOTIDE SEQUENCE [LARGE SCALE GENOMIC DNA]</scope>
    <source>
        <strain evidence="9 10">DSM 29318</strain>
    </source>
</reference>
<dbReference type="PANTHER" id="PTHR35093:SF8">
    <property type="entry name" value="OUTER MEMBRANE PROTEIN NMB0088-RELATED"/>
    <property type="match status" value="1"/>
</dbReference>
<dbReference type="EMBL" id="PVTT01000001">
    <property type="protein sequence ID" value="PRY95184.1"/>
    <property type="molecule type" value="Genomic_DNA"/>
</dbReference>
<dbReference type="RefSeq" id="WP_106159590.1">
    <property type="nucleotide sequence ID" value="NZ_PVTT01000001.1"/>
</dbReference>
<evidence type="ECO:0000256" key="6">
    <source>
        <dbReference type="ARBA" id="ARBA00023136"/>
    </source>
</evidence>
<proteinExistence type="inferred from homology"/>